<evidence type="ECO:0000313" key="5">
    <source>
        <dbReference type="Proteomes" id="UP000225108"/>
    </source>
</evidence>
<evidence type="ECO:0000256" key="1">
    <source>
        <dbReference type="ARBA" id="ARBA00023002"/>
    </source>
</evidence>
<dbReference type="SUPFAM" id="SSF51679">
    <property type="entry name" value="Bacterial luciferase-like"/>
    <property type="match status" value="1"/>
</dbReference>
<dbReference type="PANTHER" id="PTHR43244">
    <property type="match status" value="1"/>
</dbReference>
<dbReference type="RefSeq" id="WP_223249320.1">
    <property type="nucleotide sequence ID" value="NZ_PEBD01000010.1"/>
</dbReference>
<dbReference type="Proteomes" id="UP000225108">
    <property type="component" value="Unassembled WGS sequence"/>
</dbReference>
<feature type="region of interest" description="Disordered" evidence="2">
    <location>
        <begin position="1"/>
        <end position="40"/>
    </location>
</feature>
<accession>A0A2G3PI42</accession>
<keyword evidence="1" id="KW-0560">Oxidoreductase</keyword>
<evidence type="ECO:0000259" key="3">
    <source>
        <dbReference type="Pfam" id="PF00296"/>
    </source>
</evidence>
<dbReference type="InterPro" id="IPR011251">
    <property type="entry name" value="Luciferase-like_dom"/>
</dbReference>
<reference evidence="4 5" key="1">
    <citation type="submission" date="2017-10" db="EMBL/GenBank/DDBJ databases">
        <title>The draft genome sequence of Williamsia sp. BULT 1.1 isolated from the semi-arid grassland soils from South Africa.</title>
        <authorList>
            <person name="Kabwe M.H."/>
            <person name="Govender N."/>
            <person name="Mutseka Lunga P."/>
            <person name="Vikram S."/>
            <person name="Makhalanyane T.P."/>
        </authorList>
    </citation>
    <scope>NUCLEOTIDE SEQUENCE [LARGE SCALE GENOMIC DNA]</scope>
    <source>
        <strain evidence="4 5">BULT 1.1</strain>
    </source>
</reference>
<comment type="caution">
    <text evidence="4">The sequence shown here is derived from an EMBL/GenBank/DDBJ whole genome shotgun (WGS) entry which is preliminary data.</text>
</comment>
<protein>
    <submittedName>
        <fullName evidence="4">TIGR03857 family LLM class F420-dependent oxidoreductase</fullName>
    </submittedName>
</protein>
<organism evidence="4 5">
    <name type="scientific">Williamsia marianensis</name>
    <dbReference type="NCBI Taxonomy" id="85044"/>
    <lineage>
        <taxon>Bacteria</taxon>
        <taxon>Bacillati</taxon>
        <taxon>Actinomycetota</taxon>
        <taxon>Actinomycetes</taxon>
        <taxon>Mycobacteriales</taxon>
        <taxon>Nocardiaceae</taxon>
        <taxon>Williamsia</taxon>
    </lineage>
</organism>
<dbReference type="CDD" id="cd01097">
    <property type="entry name" value="Tetrahydromethanopterin_reductase"/>
    <property type="match status" value="1"/>
</dbReference>
<dbReference type="Pfam" id="PF00296">
    <property type="entry name" value="Bac_luciferase"/>
    <property type="match status" value="1"/>
</dbReference>
<feature type="domain" description="Luciferase-like" evidence="3">
    <location>
        <begin position="59"/>
        <end position="364"/>
    </location>
</feature>
<dbReference type="InterPro" id="IPR050564">
    <property type="entry name" value="F420-G6PD/mer"/>
</dbReference>
<feature type="compositionally biased region" description="Basic and acidic residues" evidence="2">
    <location>
        <begin position="1"/>
        <end position="38"/>
    </location>
</feature>
<dbReference type="GO" id="GO:0016705">
    <property type="term" value="F:oxidoreductase activity, acting on paired donors, with incorporation or reduction of molecular oxygen"/>
    <property type="evidence" value="ECO:0007669"/>
    <property type="project" value="InterPro"/>
</dbReference>
<dbReference type="InterPro" id="IPR022378">
    <property type="entry name" value="F420_OxRdatse_MSMEG2249_pred"/>
</dbReference>
<evidence type="ECO:0000313" key="4">
    <source>
        <dbReference type="EMBL" id="PHV65479.1"/>
    </source>
</evidence>
<evidence type="ECO:0000256" key="2">
    <source>
        <dbReference type="SAM" id="MobiDB-lite"/>
    </source>
</evidence>
<dbReference type="AlphaFoldDB" id="A0A2G3PI42"/>
<dbReference type="Gene3D" id="3.20.20.30">
    <property type="entry name" value="Luciferase-like domain"/>
    <property type="match status" value="1"/>
</dbReference>
<proteinExistence type="predicted"/>
<dbReference type="InterPro" id="IPR036661">
    <property type="entry name" value="Luciferase-like_sf"/>
</dbReference>
<dbReference type="PANTHER" id="PTHR43244:SF1">
    <property type="entry name" value="5,10-METHYLENETETRAHYDROMETHANOPTERIN REDUCTASE"/>
    <property type="match status" value="1"/>
</dbReference>
<sequence length="404" mass="43423">MTTERAENSADRAEKSADRAENSADRAEKSADRAENSADRAVTGVEFPELGCYGLAGHSASPRDLVDEVQQAEELGLGSVFLSERFNVKDAAVLAGAAGAVSRHIGIATAATNHNTRHPLVTATMATSMHRLTGGRYALGLGRGFNLLFDVMGVPRVTSAQMEDAAGIYRTLWKGEAVVGHDGPAGKYPFLMQDASFDEDIPLMLMAIGDQTLKLAGRIADGVVLHTFFSDETLERSVAIIRESATESGRDPAAIRIWSVLATVEESIPEELRLRKLVGRLATYLQGYGEVLVRSNGWHLADLERFRNDPFVQGFSGAFDAVGTVDDLTRVSKLLPDHWLAASATGTAEQCAQRIADQFTAGADSVILHGATPTELAPVLDAWRSIRPGDRFDRLPANPGRALP</sequence>
<name>A0A2G3PI42_WILMA</name>
<gene>
    <name evidence="4" type="ORF">CSW57_17090</name>
</gene>
<dbReference type="EMBL" id="PEBD01000010">
    <property type="protein sequence ID" value="PHV65479.1"/>
    <property type="molecule type" value="Genomic_DNA"/>
</dbReference>
<dbReference type="NCBIfam" id="TIGR03857">
    <property type="entry name" value="F420_MSMEG_2249"/>
    <property type="match status" value="1"/>
</dbReference>